<keyword evidence="13" id="KW-1185">Reference proteome</keyword>
<comment type="subcellular location">
    <subcellularLocation>
        <location evidence="1">Membrane</location>
    </subcellularLocation>
</comment>
<evidence type="ECO:0000259" key="11">
    <source>
        <dbReference type="PROSITE" id="PS50011"/>
    </source>
</evidence>
<proteinExistence type="predicted"/>
<dbReference type="Gene3D" id="3.80.10.10">
    <property type="entry name" value="Ribonuclease Inhibitor"/>
    <property type="match status" value="2"/>
</dbReference>
<reference evidence="12 13" key="1">
    <citation type="journal article" date="2018" name="Mol. Plant">
        <title>The genome of Artemisia annua provides insight into the evolution of Asteraceae family and artemisinin biosynthesis.</title>
        <authorList>
            <person name="Shen Q."/>
            <person name="Zhang L."/>
            <person name="Liao Z."/>
            <person name="Wang S."/>
            <person name="Yan T."/>
            <person name="Shi P."/>
            <person name="Liu M."/>
            <person name="Fu X."/>
            <person name="Pan Q."/>
            <person name="Wang Y."/>
            <person name="Lv Z."/>
            <person name="Lu X."/>
            <person name="Zhang F."/>
            <person name="Jiang W."/>
            <person name="Ma Y."/>
            <person name="Chen M."/>
            <person name="Hao X."/>
            <person name="Li L."/>
            <person name="Tang Y."/>
            <person name="Lv G."/>
            <person name="Zhou Y."/>
            <person name="Sun X."/>
            <person name="Brodelius P.E."/>
            <person name="Rose J.K.C."/>
            <person name="Tang K."/>
        </authorList>
    </citation>
    <scope>NUCLEOTIDE SEQUENCE [LARGE SCALE GENOMIC DNA]</scope>
    <source>
        <strain evidence="13">cv. Huhao1</strain>
        <tissue evidence="12">Leaf</tissue>
    </source>
</reference>
<dbReference type="Gene3D" id="1.10.510.10">
    <property type="entry name" value="Transferase(Phosphotransferase) domain 1"/>
    <property type="match status" value="1"/>
</dbReference>
<keyword evidence="5" id="KW-0547">Nucleotide-binding</keyword>
<evidence type="ECO:0000256" key="6">
    <source>
        <dbReference type="ARBA" id="ARBA00022840"/>
    </source>
</evidence>
<dbReference type="FunFam" id="3.30.200.20:FF:000307">
    <property type="entry name" value="pollen receptor-like kinase 1"/>
    <property type="match status" value="1"/>
</dbReference>
<keyword evidence="7 9" id="KW-1133">Transmembrane helix</keyword>
<dbReference type="FunFam" id="1.10.510.10:FF:000095">
    <property type="entry name" value="protein STRUBBELIG-RECEPTOR FAMILY 8"/>
    <property type="match status" value="1"/>
</dbReference>
<evidence type="ECO:0000256" key="3">
    <source>
        <dbReference type="ARBA" id="ARBA00022692"/>
    </source>
</evidence>
<dbReference type="CDD" id="cd14066">
    <property type="entry name" value="STKc_IRAK"/>
    <property type="match status" value="1"/>
</dbReference>
<dbReference type="SUPFAM" id="SSF56112">
    <property type="entry name" value="Protein kinase-like (PK-like)"/>
    <property type="match status" value="1"/>
</dbReference>
<dbReference type="PROSITE" id="PS50011">
    <property type="entry name" value="PROTEIN_KINASE_DOM"/>
    <property type="match status" value="1"/>
</dbReference>
<keyword evidence="6" id="KW-0067">ATP-binding</keyword>
<geneLocation type="chloroplast" evidence="12"/>
<keyword evidence="12" id="KW-0808">Transferase</keyword>
<dbReference type="Pfam" id="PF08263">
    <property type="entry name" value="LRRNT_2"/>
    <property type="match status" value="1"/>
</dbReference>
<keyword evidence="3 9" id="KW-0812">Transmembrane</keyword>
<dbReference type="GO" id="GO:0016020">
    <property type="term" value="C:membrane"/>
    <property type="evidence" value="ECO:0007669"/>
    <property type="project" value="UniProtKB-SubCell"/>
</dbReference>
<organism evidence="12 13">
    <name type="scientific">Artemisia annua</name>
    <name type="common">Sweet wormwood</name>
    <dbReference type="NCBI Taxonomy" id="35608"/>
    <lineage>
        <taxon>Eukaryota</taxon>
        <taxon>Viridiplantae</taxon>
        <taxon>Streptophyta</taxon>
        <taxon>Embryophyta</taxon>
        <taxon>Tracheophyta</taxon>
        <taxon>Spermatophyta</taxon>
        <taxon>Magnoliopsida</taxon>
        <taxon>eudicotyledons</taxon>
        <taxon>Gunneridae</taxon>
        <taxon>Pentapetalae</taxon>
        <taxon>asterids</taxon>
        <taxon>campanulids</taxon>
        <taxon>Asterales</taxon>
        <taxon>Asteraceae</taxon>
        <taxon>Asteroideae</taxon>
        <taxon>Anthemideae</taxon>
        <taxon>Artemisiinae</taxon>
        <taxon>Artemisia</taxon>
    </lineage>
</organism>
<dbReference type="InterPro" id="IPR013210">
    <property type="entry name" value="LRR_N_plant-typ"/>
</dbReference>
<evidence type="ECO:0000256" key="2">
    <source>
        <dbReference type="ARBA" id="ARBA00022614"/>
    </source>
</evidence>
<name>A0A2U1QFV4_ARTAN</name>
<sequence length="629" mass="68936">MLSHLLLFLLHATLIHAAAPPFNHPDLTALLSFKTTSDISNKLSSWNMSLDPCSNSFLGVTCLHNRVTGLVLQGLNLHGTFESLTGLAKLRVLSLKHNQLTGPFPDFSNLTSLKLVFLSDNRISGEFPRVLPDLFRLDLANNDIYGEIPVTVNKLTRLLTLRLEGNRVSGSIHFLNITSLRDFNISENNVSGEIPASLSGFPGSVFGNNPVLCGFPLSECAPPKIPSNVVSSSPTSVPWTAAVPKRPGNGHEGGKISTLAVVAIIIGDVLVLALVSVLLYCYFAGEKTNGKNNKNNVEGEKMIYVNSGVNSFEKGRMVFFDDSRRFELEDLLRASAEMLGKGGLGTAYKAVLDDGNVVAVKRLKEVVVGGRREFEQQMEVLGRLRHANVVSLKAYYFAKDEKLIVYDYMPNGNLFWLLHGNRGPGRTPLDWSTRLKIAAGAARGLAFIHTFGSPLKLTHGNIKSTNILLDDSNNARVSDFGLSSITPQSAILRSAGYRAPELSLSNTRKPTQKSDVYSFGILLMELLTGKCPMMAENGEVVDLPRWVQSVVREEWTKEVFDLELMSYKDIEGELVGLMDIAILCTSGAPDQRPMMENVVKMIHDIEGYETSLRRDVVDVVSDSPSVTEA</sequence>
<protein>
    <submittedName>
        <fullName evidence="12">Leucine-rich repeat transmembrane protein kinase family protein</fullName>
    </submittedName>
</protein>
<dbReference type="InterPro" id="IPR032675">
    <property type="entry name" value="LRR_dom_sf"/>
</dbReference>
<dbReference type="GO" id="GO:0005524">
    <property type="term" value="F:ATP binding"/>
    <property type="evidence" value="ECO:0007669"/>
    <property type="project" value="UniProtKB-KW"/>
</dbReference>
<evidence type="ECO:0000256" key="4">
    <source>
        <dbReference type="ARBA" id="ARBA00022737"/>
    </source>
</evidence>
<dbReference type="PANTHER" id="PTHR48010:SF90">
    <property type="entry name" value="OS07G0574100 PROTEIN"/>
    <property type="match status" value="1"/>
</dbReference>
<evidence type="ECO:0000256" key="5">
    <source>
        <dbReference type="ARBA" id="ARBA00022741"/>
    </source>
</evidence>
<keyword evidence="10" id="KW-0732">Signal</keyword>
<evidence type="ECO:0000256" key="7">
    <source>
        <dbReference type="ARBA" id="ARBA00022989"/>
    </source>
</evidence>
<feature type="chain" id="PRO_5015705720" evidence="10">
    <location>
        <begin position="18"/>
        <end position="629"/>
    </location>
</feature>
<evidence type="ECO:0000256" key="1">
    <source>
        <dbReference type="ARBA" id="ARBA00004370"/>
    </source>
</evidence>
<dbReference type="InterPro" id="IPR050994">
    <property type="entry name" value="At_inactive_RLKs"/>
</dbReference>
<dbReference type="AlphaFoldDB" id="A0A2U1QFV4"/>
<dbReference type="Pfam" id="PF00560">
    <property type="entry name" value="LRR_1"/>
    <property type="match status" value="2"/>
</dbReference>
<feature type="signal peptide" evidence="10">
    <location>
        <begin position="1"/>
        <end position="17"/>
    </location>
</feature>
<feature type="domain" description="Protein kinase" evidence="11">
    <location>
        <begin position="333"/>
        <end position="606"/>
    </location>
</feature>
<keyword evidence="12" id="KW-0150">Chloroplast</keyword>
<dbReference type="PANTHER" id="PTHR48010">
    <property type="entry name" value="OS05G0588300 PROTEIN"/>
    <property type="match status" value="1"/>
</dbReference>
<accession>A0A2U1QFV4</accession>
<keyword evidence="12" id="KW-0934">Plastid</keyword>
<evidence type="ECO:0000313" key="13">
    <source>
        <dbReference type="Proteomes" id="UP000245207"/>
    </source>
</evidence>
<evidence type="ECO:0000313" key="12">
    <source>
        <dbReference type="EMBL" id="PWA96880.1"/>
    </source>
</evidence>
<dbReference type="GO" id="GO:0004672">
    <property type="term" value="F:protein kinase activity"/>
    <property type="evidence" value="ECO:0007669"/>
    <property type="project" value="InterPro"/>
</dbReference>
<dbReference type="InterPro" id="IPR001611">
    <property type="entry name" value="Leu-rich_rpt"/>
</dbReference>
<evidence type="ECO:0000256" key="8">
    <source>
        <dbReference type="ARBA" id="ARBA00023136"/>
    </source>
</evidence>
<feature type="transmembrane region" description="Helical" evidence="9">
    <location>
        <begin position="259"/>
        <end position="283"/>
    </location>
</feature>
<comment type="caution">
    <text evidence="12">The sequence shown here is derived from an EMBL/GenBank/DDBJ whole genome shotgun (WGS) entry which is preliminary data.</text>
</comment>
<evidence type="ECO:0000256" key="9">
    <source>
        <dbReference type="SAM" id="Phobius"/>
    </source>
</evidence>
<keyword evidence="8 9" id="KW-0472">Membrane</keyword>
<dbReference type="Pfam" id="PF00069">
    <property type="entry name" value="Pkinase"/>
    <property type="match status" value="1"/>
</dbReference>
<dbReference type="EMBL" id="PKPP01000155">
    <property type="protein sequence ID" value="PWA96880.1"/>
    <property type="molecule type" value="Genomic_DNA"/>
</dbReference>
<dbReference type="OrthoDB" id="4062651at2759"/>
<dbReference type="Gene3D" id="3.30.200.20">
    <property type="entry name" value="Phosphorylase Kinase, domain 1"/>
    <property type="match status" value="1"/>
</dbReference>
<keyword evidence="12" id="KW-0418">Kinase</keyword>
<dbReference type="InterPro" id="IPR011009">
    <property type="entry name" value="Kinase-like_dom_sf"/>
</dbReference>
<dbReference type="SUPFAM" id="SSF52058">
    <property type="entry name" value="L domain-like"/>
    <property type="match status" value="1"/>
</dbReference>
<keyword evidence="2" id="KW-0433">Leucine-rich repeat</keyword>
<dbReference type="InterPro" id="IPR000719">
    <property type="entry name" value="Prot_kinase_dom"/>
</dbReference>
<evidence type="ECO:0000256" key="10">
    <source>
        <dbReference type="SAM" id="SignalP"/>
    </source>
</evidence>
<keyword evidence="4" id="KW-0677">Repeat</keyword>
<gene>
    <name evidence="12" type="ORF">CTI12_AA035470</name>
</gene>
<dbReference type="Proteomes" id="UP000245207">
    <property type="component" value="Unassembled WGS sequence"/>
</dbReference>
<dbReference type="STRING" id="35608.A0A2U1QFV4"/>